<evidence type="ECO:0000256" key="1">
    <source>
        <dbReference type="SAM" id="MobiDB-lite"/>
    </source>
</evidence>
<sequence length="177" mass="20380">MRFLKVLLFSIVIFATFATALDKRGDTPSDGSTFDWSTVSDIERGKWPSDARAWWSPWITRHRKILILEHELNRLRKTGDAGPGQHPKGRFRQIVEQKILKRKGRAVVQPDESQTGFKSKARRRLAFQESEDDDEDDGERTARATAMTTTIGEQNRVENRNGPRRLQRARSIASMQM</sequence>
<feature type="region of interest" description="Disordered" evidence="1">
    <location>
        <begin position="102"/>
        <end position="177"/>
    </location>
</feature>
<reference evidence="3 4" key="1">
    <citation type="journal article" date="2018" name="Mol. Biol. Evol.">
        <title>Broad Genomic Sampling Reveals a Smut Pathogenic Ancestry of the Fungal Clade Ustilaginomycotina.</title>
        <authorList>
            <person name="Kijpornyongpan T."/>
            <person name="Mondo S.J."/>
            <person name="Barry K."/>
            <person name="Sandor L."/>
            <person name="Lee J."/>
            <person name="Lipzen A."/>
            <person name="Pangilinan J."/>
            <person name="LaButti K."/>
            <person name="Hainaut M."/>
            <person name="Henrissat B."/>
            <person name="Grigoriev I.V."/>
            <person name="Spatafora J.W."/>
            <person name="Aime M.C."/>
        </authorList>
    </citation>
    <scope>NUCLEOTIDE SEQUENCE [LARGE SCALE GENOMIC DNA]</scope>
    <source>
        <strain evidence="3 4">MCA 4198</strain>
    </source>
</reference>
<evidence type="ECO:0000313" key="3">
    <source>
        <dbReference type="EMBL" id="PWN87784.1"/>
    </source>
</evidence>
<dbReference type="RefSeq" id="XP_025374982.1">
    <property type="nucleotide sequence ID" value="XM_025520106.1"/>
</dbReference>
<dbReference type="Proteomes" id="UP000245768">
    <property type="component" value="Unassembled WGS sequence"/>
</dbReference>
<dbReference type="EMBL" id="KZ819639">
    <property type="protein sequence ID" value="PWN87784.1"/>
    <property type="molecule type" value="Genomic_DNA"/>
</dbReference>
<name>A0A316YG14_9BASI</name>
<keyword evidence="2" id="KW-0732">Signal</keyword>
<organism evidence="3 4">
    <name type="scientific">Acaromyces ingoldii</name>
    <dbReference type="NCBI Taxonomy" id="215250"/>
    <lineage>
        <taxon>Eukaryota</taxon>
        <taxon>Fungi</taxon>
        <taxon>Dikarya</taxon>
        <taxon>Basidiomycota</taxon>
        <taxon>Ustilaginomycotina</taxon>
        <taxon>Exobasidiomycetes</taxon>
        <taxon>Exobasidiales</taxon>
        <taxon>Cryptobasidiaceae</taxon>
        <taxon>Acaromyces</taxon>
    </lineage>
</organism>
<feature type="compositionally biased region" description="Acidic residues" evidence="1">
    <location>
        <begin position="129"/>
        <end position="138"/>
    </location>
</feature>
<proteinExistence type="predicted"/>
<gene>
    <name evidence="3" type="ORF">FA10DRAFT_262245</name>
</gene>
<feature type="chain" id="PRO_5016343886" evidence="2">
    <location>
        <begin position="21"/>
        <end position="177"/>
    </location>
</feature>
<feature type="signal peptide" evidence="2">
    <location>
        <begin position="1"/>
        <end position="20"/>
    </location>
</feature>
<protein>
    <submittedName>
        <fullName evidence="3">Uncharacterized protein</fullName>
    </submittedName>
</protein>
<dbReference type="AlphaFoldDB" id="A0A316YG14"/>
<evidence type="ECO:0000256" key="2">
    <source>
        <dbReference type="SAM" id="SignalP"/>
    </source>
</evidence>
<keyword evidence="4" id="KW-1185">Reference proteome</keyword>
<accession>A0A316YG14</accession>
<evidence type="ECO:0000313" key="4">
    <source>
        <dbReference type="Proteomes" id="UP000245768"/>
    </source>
</evidence>
<dbReference type="InParanoid" id="A0A316YG14"/>
<dbReference type="GeneID" id="37042022"/>